<dbReference type="HOGENOM" id="CLU_331118_0_0_2"/>
<dbReference type="Proteomes" id="UP000005095">
    <property type="component" value="Chromosome"/>
</dbReference>
<organism evidence="1 2">
    <name type="scientific">Methanofollis liminatans DSM 4140</name>
    <dbReference type="NCBI Taxonomy" id="28892"/>
    <lineage>
        <taxon>Archaea</taxon>
        <taxon>Methanobacteriati</taxon>
        <taxon>Methanobacteriota</taxon>
        <taxon>Stenosarchaea group</taxon>
        <taxon>Methanomicrobia</taxon>
        <taxon>Methanomicrobiales</taxon>
        <taxon>Methanomicrobiaceae</taxon>
        <taxon>Methanofollis</taxon>
    </lineage>
</organism>
<dbReference type="AlphaFoldDB" id="J0S2N7"/>
<dbReference type="OrthoDB" id="106086at2157"/>
<keyword evidence="2" id="KW-1185">Reference proteome</keyword>
<dbReference type="RefSeq" id="WP_004040486.1">
    <property type="nucleotide sequence ID" value="NZ_CM001555.1"/>
</dbReference>
<sequence length="865" mass="91037">MPHIETIHKTCFVCHKSSEQNKIASPVHPGTAGPSGIVELEGRPEELTEIVLRNCLEVCPHCGYIAEDIGEKTSITGDDLQSPDYRRLQNPEIPTSPSLYLRAALVRLAENNPEKAVEYYISAAWCADDLANPELAVSCRRKALSLICAETKTFANIPPEKWVQVLDTLRRCGDFDSVIAHCTGLLAIADPALQQELEYERFCAKQMDNTPHTNLDAANSSRYGSRPQNAGDEFTIDGKSYSVKDDCCGRGWTWVAETRTLVLSNYHGGAIHATGDITIRLEQIDNQIDSAHGPGIHIHQGNLKLSGAMFLSINGDEGGIFVDEGTLEIAGAFLKIRTKEYGIFASGTITFTDCCVIDVRSNTTAIKSVSGGLNASKPVLKIFGMNAGIDIVGDLNQTEGIQHIESPNGCGILSRHGSLALTGCDIDFICGDTCICLENGSLSTRMMHGTLNGTSCVQVNGSCSIIGSNITVSGEDCGLFVSGDMEISYSKCESSGKNAIAVEGNLHIQNVNISASGGMGISVGGDMKCAGGILKLQGDTAMQISGNAEISNGLIMGVGKISGIVVNGSYYQSGGDVSFSGEAQDGMWISGKEMRITDGGSLTASGRKSGLDVEGDVTLENVPLLSASGNIGFTCTSLKIKSGNIKVTGEEIGLSVRGGNLIFGDTVTVNATGNVGIYTTKDIGIHGSASIQVTGQFAGIILESGNLMITDGAIDIFGDEFGILLQSGSMEVFAGIIGITNSRMTDSGGCGIAVEKGNLAAGSIMTINGESYAISVPCGEIFMRRGMIEAYGFRAGITGKSLTLKDVALTAYGKTEGAVVLTGREPWNDEGLVVLAGKSTRTANEAVYSGQKFVHAYTVHPPDAP</sequence>
<name>J0S2N7_9EURY</name>
<gene>
    <name evidence="1" type="ORF">Metli_2246</name>
</gene>
<evidence type="ECO:0000313" key="2">
    <source>
        <dbReference type="Proteomes" id="UP000005095"/>
    </source>
</evidence>
<reference evidence="1 2" key="1">
    <citation type="submission" date="2011-08" db="EMBL/GenBank/DDBJ databases">
        <title>The complete genome of Methanofollis liminatans DSM 4140.</title>
        <authorList>
            <consortium name="US DOE Joint Genome Institute (JGI-PGF)"/>
            <person name="Lucas S."/>
            <person name="Han J."/>
            <person name="Lapidus A."/>
            <person name="Bruce D."/>
            <person name="Goodwin L."/>
            <person name="Pitluck S."/>
            <person name="Peters L."/>
            <person name="Kyrpides N."/>
            <person name="Mavromatis K."/>
            <person name="Ivanova N."/>
            <person name="Mikhailova N."/>
            <person name="Lu M."/>
            <person name="Detter J.C."/>
            <person name="Tapia R."/>
            <person name="Han C."/>
            <person name="Land M."/>
            <person name="Hauser L."/>
            <person name="Markowitz V."/>
            <person name="Cheng J.-F."/>
            <person name="Hugenholtz P."/>
            <person name="Woyke T."/>
            <person name="Wu D."/>
            <person name="Spring S."/>
            <person name="Schuler E."/>
            <person name="Brambilla E."/>
            <person name="Klenk H.-P."/>
            <person name="Eisen J.A."/>
        </authorList>
    </citation>
    <scope>NUCLEOTIDE SEQUENCE [LARGE SCALE GENOMIC DNA]</scope>
    <source>
        <strain evidence="1 2">DSM 4140</strain>
    </source>
</reference>
<dbReference type="EMBL" id="CM001555">
    <property type="protein sequence ID" value="EJG08186.1"/>
    <property type="molecule type" value="Genomic_DNA"/>
</dbReference>
<accession>J0S2N7</accession>
<dbReference type="STRING" id="28892.Metli_2246"/>
<evidence type="ECO:0000313" key="1">
    <source>
        <dbReference type="EMBL" id="EJG08186.1"/>
    </source>
</evidence>
<protein>
    <submittedName>
        <fullName evidence="1">Uncharacterized protein</fullName>
    </submittedName>
</protein>
<proteinExistence type="predicted"/>